<dbReference type="GO" id="GO:0045954">
    <property type="term" value="P:positive regulation of natural killer cell mediated cytotoxicity"/>
    <property type="evidence" value="ECO:0007669"/>
    <property type="project" value="TreeGrafter"/>
</dbReference>
<dbReference type="InterPro" id="IPR050919">
    <property type="entry name" value="NKG2/CD94_NK_receptors"/>
</dbReference>
<evidence type="ECO:0000256" key="6">
    <source>
        <dbReference type="ARBA" id="ARBA00023136"/>
    </source>
</evidence>
<protein>
    <recommendedName>
        <fullName evidence="9">C-type lectin domain-containing protein</fullName>
    </recommendedName>
</protein>
<keyword evidence="5" id="KW-1133">Transmembrane helix</keyword>
<comment type="subcellular location">
    <subcellularLocation>
        <location evidence="1">Membrane</location>
        <topology evidence="1">Single-pass type II membrane protein</topology>
    </subcellularLocation>
</comment>
<keyword evidence="2" id="KW-0812">Transmembrane</keyword>
<accession>A0A674IHP9</accession>
<evidence type="ECO:0000256" key="1">
    <source>
        <dbReference type="ARBA" id="ARBA00004606"/>
    </source>
</evidence>
<dbReference type="InterPro" id="IPR016187">
    <property type="entry name" value="CTDL_fold"/>
</dbReference>
<dbReference type="GO" id="GO:0002223">
    <property type="term" value="P:stimulatory C-type lectin receptor signaling pathway"/>
    <property type="evidence" value="ECO:0007669"/>
    <property type="project" value="TreeGrafter"/>
</dbReference>
<dbReference type="Ensembl" id="ENSTMTT00000008676.1">
    <property type="protein sequence ID" value="ENSTMTP00000008390.1"/>
    <property type="gene ID" value="ENSTMTG00000006116.1"/>
</dbReference>
<dbReference type="Proteomes" id="UP000472274">
    <property type="component" value="Unplaced"/>
</dbReference>
<sequence length="141" mass="16307">RHLTVATSCTIAFFEEDNAVLCWLNMTSLYCSLFQGDKCSSCPEGWIQHRRKCYHFTHERSSWQKSREYCSSHSSRLLRIENKEELVGNLPFALFSCIFQTTPSCSQTGFHKQTGVFSLDWTILYGSCYKLDVGGWHSSFH</sequence>
<evidence type="ECO:0008006" key="9">
    <source>
        <dbReference type="Google" id="ProtNLM"/>
    </source>
</evidence>
<proteinExistence type="predicted"/>
<dbReference type="PANTHER" id="PTHR22800:SF252">
    <property type="entry name" value="NATURAL KILLER CELLS ANTIGEN CD94"/>
    <property type="match status" value="1"/>
</dbReference>
<dbReference type="InParanoid" id="A0A674IHP9"/>
<dbReference type="GO" id="GO:0016020">
    <property type="term" value="C:membrane"/>
    <property type="evidence" value="ECO:0007669"/>
    <property type="project" value="UniProtKB-SubCell"/>
</dbReference>
<evidence type="ECO:0000313" key="7">
    <source>
        <dbReference type="Ensembl" id="ENSTMTP00000008390.1"/>
    </source>
</evidence>
<keyword evidence="8" id="KW-1185">Reference proteome</keyword>
<evidence type="ECO:0000256" key="4">
    <source>
        <dbReference type="ARBA" id="ARBA00022968"/>
    </source>
</evidence>
<dbReference type="GeneTree" id="ENSGT00960000188427"/>
<dbReference type="PANTHER" id="PTHR22800">
    <property type="entry name" value="C-TYPE LECTIN PROTEINS"/>
    <property type="match status" value="1"/>
</dbReference>
<keyword evidence="6" id="KW-0472">Membrane</keyword>
<evidence type="ECO:0000256" key="3">
    <source>
        <dbReference type="ARBA" id="ARBA00022734"/>
    </source>
</evidence>
<reference evidence="7" key="2">
    <citation type="submission" date="2025-09" db="UniProtKB">
        <authorList>
            <consortium name="Ensembl"/>
        </authorList>
    </citation>
    <scope>IDENTIFICATION</scope>
</reference>
<reference evidence="7" key="1">
    <citation type="submission" date="2025-08" db="UniProtKB">
        <authorList>
            <consortium name="Ensembl"/>
        </authorList>
    </citation>
    <scope>IDENTIFICATION</scope>
</reference>
<dbReference type="AlphaFoldDB" id="A0A674IHP9"/>
<name>A0A674IHP9_9SAUR</name>
<keyword evidence="4" id="KW-0735">Signal-anchor</keyword>
<keyword evidence="3" id="KW-0430">Lectin</keyword>
<dbReference type="Gene3D" id="3.10.100.10">
    <property type="entry name" value="Mannose-Binding Protein A, subunit A"/>
    <property type="match status" value="1"/>
</dbReference>
<evidence type="ECO:0000256" key="5">
    <source>
        <dbReference type="ARBA" id="ARBA00022989"/>
    </source>
</evidence>
<organism evidence="7 8">
    <name type="scientific">Terrapene triunguis</name>
    <name type="common">Three-toed box turtle</name>
    <dbReference type="NCBI Taxonomy" id="2587831"/>
    <lineage>
        <taxon>Eukaryota</taxon>
        <taxon>Metazoa</taxon>
        <taxon>Chordata</taxon>
        <taxon>Craniata</taxon>
        <taxon>Vertebrata</taxon>
        <taxon>Euteleostomi</taxon>
        <taxon>Archelosauria</taxon>
        <taxon>Testudinata</taxon>
        <taxon>Testudines</taxon>
        <taxon>Cryptodira</taxon>
        <taxon>Durocryptodira</taxon>
        <taxon>Testudinoidea</taxon>
        <taxon>Emydidae</taxon>
        <taxon>Terrapene</taxon>
    </lineage>
</organism>
<dbReference type="InterPro" id="IPR016186">
    <property type="entry name" value="C-type_lectin-like/link_sf"/>
</dbReference>
<evidence type="ECO:0000256" key="2">
    <source>
        <dbReference type="ARBA" id="ARBA00022692"/>
    </source>
</evidence>
<dbReference type="GO" id="GO:0030246">
    <property type="term" value="F:carbohydrate binding"/>
    <property type="evidence" value="ECO:0007669"/>
    <property type="project" value="UniProtKB-KW"/>
</dbReference>
<evidence type="ECO:0000313" key="8">
    <source>
        <dbReference type="Proteomes" id="UP000472274"/>
    </source>
</evidence>
<dbReference type="SUPFAM" id="SSF56436">
    <property type="entry name" value="C-type lectin-like"/>
    <property type="match status" value="1"/>
</dbReference>